<evidence type="ECO:0008006" key="3">
    <source>
        <dbReference type="Google" id="ProtNLM"/>
    </source>
</evidence>
<dbReference type="Proteomes" id="UP000481153">
    <property type="component" value="Unassembled WGS sequence"/>
</dbReference>
<dbReference type="SUPFAM" id="SSF52096">
    <property type="entry name" value="ClpP/crotonase"/>
    <property type="match status" value="1"/>
</dbReference>
<dbReference type="InterPro" id="IPR029045">
    <property type="entry name" value="ClpP/crotonase-like_dom_sf"/>
</dbReference>
<evidence type="ECO:0000313" key="1">
    <source>
        <dbReference type="EMBL" id="KAF0743142.1"/>
    </source>
</evidence>
<organism evidence="1 2">
    <name type="scientific">Aphanomyces euteiches</name>
    <dbReference type="NCBI Taxonomy" id="100861"/>
    <lineage>
        <taxon>Eukaryota</taxon>
        <taxon>Sar</taxon>
        <taxon>Stramenopiles</taxon>
        <taxon>Oomycota</taxon>
        <taxon>Saprolegniomycetes</taxon>
        <taxon>Saprolegniales</taxon>
        <taxon>Verrucalvaceae</taxon>
        <taxon>Aphanomyces</taxon>
    </lineage>
</organism>
<gene>
    <name evidence="1" type="ORF">Ae201684_002197</name>
</gene>
<sequence>MSRSVLPSASHVFSWYADATKTIGVIKISRPRVKNCLNFQTYTELNDTLLHFQDDPDVLAVIITGEGDEYFTSGTDVREGAPMLPSRLIVRTLMMTLVHYTKILIGAVNGHAIGIGVTMLTYCDFVFCTPSTTFRTPFMALGIVPELGASVTFQALMGKTVANDLLLRGKIIDANRALPVGFVTEIVPSEGFLDGVVKLAAEVTGQLHARHSLLLFKDQLNRLGPVSRQQILAAIDTEYVEIDRRHRTGELRQLGEEYVAYLKEKKKALQNSKL</sequence>
<dbReference type="InterPro" id="IPR001753">
    <property type="entry name" value="Enoyl-CoA_hydra/iso"/>
</dbReference>
<dbReference type="EMBL" id="VJMJ01000022">
    <property type="protein sequence ID" value="KAF0743142.1"/>
    <property type="molecule type" value="Genomic_DNA"/>
</dbReference>
<dbReference type="AlphaFoldDB" id="A0A6G0XS32"/>
<proteinExistence type="predicted"/>
<dbReference type="Pfam" id="PF00378">
    <property type="entry name" value="ECH_1"/>
    <property type="match status" value="1"/>
</dbReference>
<name>A0A6G0XS32_9STRA</name>
<dbReference type="InterPro" id="IPR051053">
    <property type="entry name" value="ECH/Chromodomain_protein"/>
</dbReference>
<protein>
    <recommendedName>
        <fullName evidence="3">3-hydroxyisobutyryl-CoA hydrolase</fullName>
    </recommendedName>
</protein>
<keyword evidence="2" id="KW-1185">Reference proteome</keyword>
<dbReference type="VEuPathDB" id="FungiDB:AeMF1_015840"/>
<dbReference type="PANTHER" id="PTHR43684">
    <property type="match status" value="1"/>
</dbReference>
<dbReference type="CDD" id="cd06558">
    <property type="entry name" value="crotonase-like"/>
    <property type="match status" value="1"/>
</dbReference>
<dbReference type="PANTHER" id="PTHR43684:SF12">
    <property type="entry name" value="ENOYL-COA ISOMERASE"/>
    <property type="match status" value="1"/>
</dbReference>
<evidence type="ECO:0000313" key="2">
    <source>
        <dbReference type="Proteomes" id="UP000481153"/>
    </source>
</evidence>
<accession>A0A6G0XS32</accession>
<comment type="caution">
    <text evidence="1">The sequence shown here is derived from an EMBL/GenBank/DDBJ whole genome shotgun (WGS) entry which is preliminary data.</text>
</comment>
<reference evidence="1 2" key="1">
    <citation type="submission" date="2019-07" db="EMBL/GenBank/DDBJ databases">
        <title>Genomics analysis of Aphanomyces spp. identifies a new class of oomycete effector associated with host adaptation.</title>
        <authorList>
            <person name="Gaulin E."/>
        </authorList>
    </citation>
    <scope>NUCLEOTIDE SEQUENCE [LARGE SCALE GENOMIC DNA]</scope>
    <source>
        <strain evidence="1 2">ATCC 201684</strain>
    </source>
</reference>
<dbReference type="Gene3D" id="3.90.226.10">
    <property type="entry name" value="2-enoyl-CoA Hydratase, Chain A, domain 1"/>
    <property type="match status" value="1"/>
</dbReference>